<sequence>MIEKMRQMIKTNVNTMIPLLMLPYRNWSKSAKSSRYEKSPALYFQVSKISKGALFSFTRFFQVLDEYLRNVARLRQRQNEEQLVLHFLEQQQHEEQGMEELVPGLERRKRWRSGGRLQDTTITYVTIKYCSFLGHKSKPLFAMEQITHMKGHELSQKARKQKLESKRNWENDQNWNIIICNAIKIPIMPMNANRK</sequence>
<evidence type="ECO:0000256" key="1">
    <source>
        <dbReference type="SAM" id="Coils"/>
    </source>
</evidence>
<dbReference type="GeneID" id="9947478"/>
<dbReference type="RefSeq" id="XP_003145611.1">
    <property type="nucleotide sequence ID" value="XM_003145563.1"/>
</dbReference>
<dbReference type="InParanoid" id="A0A1S0TQN5"/>
<dbReference type="KEGG" id="loa:LOAG_10036"/>
<keyword evidence="1" id="KW-0175">Coiled coil</keyword>
<name>A0A1S0TQN5_LOALO</name>
<dbReference type="AlphaFoldDB" id="A0A1S0TQN5"/>
<accession>A0A1S0TQN5</accession>
<dbReference type="CTD" id="9947478"/>
<proteinExistence type="predicted"/>
<evidence type="ECO:0000313" key="2">
    <source>
        <dbReference type="EMBL" id="EFO18458.1"/>
    </source>
</evidence>
<feature type="coiled-coil region" evidence="1">
    <location>
        <begin position="64"/>
        <end position="91"/>
    </location>
</feature>
<protein>
    <submittedName>
        <fullName evidence="2">Uncharacterized protein</fullName>
    </submittedName>
</protein>
<dbReference type="EMBL" id="JH712741">
    <property type="protein sequence ID" value="EFO18458.1"/>
    <property type="molecule type" value="Genomic_DNA"/>
</dbReference>
<organism evidence="2">
    <name type="scientific">Loa loa</name>
    <name type="common">Eye worm</name>
    <name type="synonym">Filaria loa</name>
    <dbReference type="NCBI Taxonomy" id="7209"/>
    <lineage>
        <taxon>Eukaryota</taxon>
        <taxon>Metazoa</taxon>
        <taxon>Ecdysozoa</taxon>
        <taxon>Nematoda</taxon>
        <taxon>Chromadorea</taxon>
        <taxon>Rhabditida</taxon>
        <taxon>Spirurina</taxon>
        <taxon>Spiruromorpha</taxon>
        <taxon>Filarioidea</taxon>
        <taxon>Onchocercidae</taxon>
        <taxon>Loa</taxon>
    </lineage>
</organism>
<reference evidence="2" key="1">
    <citation type="submission" date="2012-04" db="EMBL/GenBank/DDBJ databases">
        <title>The Genome Sequence of Loa loa.</title>
        <authorList>
            <consortium name="The Broad Institute Genome Sequencing Platform"/>
            <consortium name="Broad Institute Genome Sequencing Center for Infectious Disease"/>
            <person name="Nutman T.B."/>
            <person name="Fink D.L."/>
            <person name="Russ C."/>
            <person name="Young S."/>
            <person name="Zeng Q."/>
            <person name="Gargeya S."/>
            <person name="Alvarado L."/>
            <person name="Berlin A."/>
            <person name="Chapman S.B."/>
            <person name="Chen Z."/>
            <person name="Freedman E."/>
            <person name="Gellesch M."/>
            <person name="Goldberg J."/>
            <person name="Griggs A."/>
            <person name="Gujja S."/>
            <person name="Heilman E.R."/>
            <person name="Heiman D."/>
            <person name="Howarth C."/>
            <person name="Mehta T."/>
            <person name="Neiman D."/>
            <person name="Pearson M."/>
            <person name="Roberts A."/>
            <person name="Saif S."/>
            <person name="Shea T."/>
            <person name="Shenoy N."/>
            <person name="Sisk P."/>
            <person name="Stolte C."/>
            <person name="Sykes S."/>
            <person name="White J."/>
            <person name="Yandava C."/>
            <person name="Haas B."/>
            <person name="Henn M.R."/>
            <person name="Nusbaum C."/>
            <person name="Birren B."/>
        </authorList>
    </citation>
    <scope>NUCLEOTIDE SEQUENCE [LARGE SCALE GENOMIC DNA]</scope>
</reference>
<gene>
    <name evidence="2" type="ORF">LOAG_10036</name>
</gene>